<evidence type="ECO:0000259" key="5">
    <source>
        <dbReference type="PROSITE" id="PS51007"/>
    </source>
</evidence>
<evidence type="ECO:0000256" key="4">
    <source>
        <dbReference type="PROSITE-ProRule" id="PRU00433"/>
    </source>
</evidence>
<keyword evidence="1 4" id="KW-0349">Heme</keyword>
<evidence type="ECO:0000256" key="2">
    <source>
        <dbReference type="ARBA" id="ARBA00022723"/>
    </source>
</evidence>
<reference evidence="6 7" key="1">
    <citation type="submission" date="2018-01" db="EMBL/GenBank/DDBJ databases">
        <authorList>
            <person name="Gaut B.S."/>
            <person name="Morton B.R."/>
            <person name="Clegg M.T."/>
            <person name="Duvall M.R."/>
        </authorList>
    </citation>
    <scope>NUCLEOTIDE SEQUENCE [LARGE SCALE GENOMIC DNA]</scope>
    <source>
        <strain evidence="6 7">HR-AV</strain>
    </source>
</reference>
<dbReference type="InterPro" id="IPR009056">
    <property type="entry name" value="Cyt_c-like_dom"/>
</dbReference>
<evidence type="ECO:0000256" key="3">
    <source>
        <dbReference type="ARBA" id="ARBA00023004"/>
    </source>
</evidence>
<dbReference type="PANTHER" id="PTHR35008:SF4">
    <property type="entry name" value="BLL4482 PROTEIN"/>
    <property type="match status" value="1"/>
</dbReference>
<sequence>MKNNLKKRSYLLILVCIGGLELMTYCSSQPKQQEETPTKEQQIERGRYLVTAGSCNDCHSPKIFTEQGPIVDSTKLLSGHPAGSKLPPIDPKSTSPADWIHMSQDATAFIGPWGLSYAANLTPDETTGLGAWTEEVFIKTLRTGKHLGLDTGRPIMPPMPWFFIGKLNDEDLKAVFAYLKSIPAVNNQVPAPVAPPEVAKMVTSN</sequence>
<keyword evidence="7" id="KW-1185">Reference proteome</keyword>
<feature type="domain" description="Cytochrome c" evidence="5">
    <location>
        <begin position="41"/>
        <end position="183"/>
    </location>
</feature>
<evidence type="ECO:0000313" key="7">
    <source>
        <dbReference type="Proteomes" id="UP000236893"/>
    </source>
</evidence>
<dbReference type="PANTHER" id="PTHR35008">
    <property type="entry name" value="BLL4482 PROTEIN-RELATED"/>
    <property type="match status" value="1"/>
</dbReference>
<keyword evidence="3 4" id="KW-0408">Iron</keyword>
<dbReference type="GO" id="GO:0046872">
    <property type="term" value="F:metal ion binding"/>
    <property type="evidence" value="ECO:0007669"/>
    <property type="project" value="UniProtKB-KW"/>
</dbReference>
<keyword evidence="2 4" id="KW-0479">Metal-binding</keyword>
<dbReference type="OrthoDB" id="9809720at2"/>
<dbReference type="SUPFAM" id="SSF46626">
    <property type="entry name" value="Cytochrome c"/>
    <property type="match status" value="1"/>
</dbReference>
<gene>
    <name evidence="6" type="ORF">C3K47_05775</name>
</gene>
<evidence type="ECO:0000256" key="1">
    <source>
        <dbReference type="ARBA" id="ARBA00022617"/>
    </source>
</evidence>
<dbReference type="Gene3D" id="1.10.760.10">
    <property type="entry name" value="Cytochrome c-like domain"/>
    <property type="match status" value="1"/>
</dbReference>
<dbReference type="PROSITE" id="PS51007">
    <property type="entry name" value="CYTC"/>
    <property type="match status" value="1"/>
</dbReference>
<dbReference type="InterPro" id="IPR051459">
    <property type="entry name" value="Cytochrome_c-type_DH"/>
</dbReference>
<organism evidence="6 7">
    <name type="scientific">Solitalea longa</name>
    <dbReference type="NCBI Taxonomy" id="2079460"/>
    <lineage>
        <taxon>Bacteria</taxon>
        <taxon>Pseudomonadati</taxon>
        <taxon>Bacteroidota</taxon>
        <taxon>Sphingobacteriia</taxon>
        <taxon>Sphingobacteriales</taxon>
        <taxon>Sphingobacteriaceae</taxon>
        <taxon>Solitalea</taxon>
    </lineage>
</organism>
<name>A0A2S5A607_9SPHI</name>
<protein>
    <submittedName>
        <fullName evidence="6">Diheme cytochrome c-553</fullName>
    </submittedName>
</protein>
<dbReference type="GO" id="GO:0020037">
    <property type="term" value="F:heme binding"/>
    <property type="evidence" value="ECO:0007669"/>
    <property type="project" value="InterPro"/>
</dbReference>
<dbReference type="Proteomes" id="UP000236893">
    <property type="component" value="Unassembled WGS sequence"/>
</dbReference>
<proteinExistence type="predicted"/>
<dbReference type="GO" id="GO:0009055">
    <property type="term" value="F:electron transfer activity"/>
    <property type="evidence" value="ECO:0007669"/>
    <property type="project" value="InterPro"/>
</dbReference>
<dbReference type="Pfam" id="PF00034">
    <property type="entry name" value="Cytochrom_C"/>
    <property type="match status" value="1"/>
</dbReference>
<comment type="caution">
    <text evidence="6">The sequence shown here is derived from an EMBL/GenBank/DDBJ whole genome shotgun (WGS) entry which is preliminary data.</text>
</comment>
<dbReference type="InterPro" id="IPR036909">
    <property type="entry name" value="Cyt_c-like_dom_sf"/>
</dbReference>
<accession>A0A2S5A607</accession>
<dbReference type="EMBL" id="PQVF01000003">
    <property type="protein sequence ID" value="POY38031.1"/>
    <property type="molecule type" value="Genomic_DNA"/>
</dbReference>
<evidence type="ECO:0000313" key="6">
    <source>
        <dbReference type="EMBL" id="POY38031.1"/>
    </source>
</evidence>
<dbReference type="RefSeq" id="WP_103788161.1">
    <property type="nucleotide sequence ID" value="NZ_PQVF01000003.1"/>
</dbReference>
<dbReference type="AlphaFoldDB" id="A0A2S5A607"/>